<feature type="transmembrane region" description="Helical" evidence="14">
    <location>
        <begin position="150"/>
        <end position="172"/>
    </location>
</feature>
<keyword evidence="6" id="KW-0808">Transferase</keyword>
<dbReference type="SUPFAM" id="SSF47384">
    <property type="entry name" value="Homodimeric domain of signal transducing histidine kinase"/>
    <property type="match status" value="1"/>
</dbReference>
<dbReference type="InterPro" id="IPR036890">
    <property type="entry name" value="HATPase_C_sf"/>
</dbReference>
<dbReference type="SMART" id="SM00387">
    <property type="entry name" value="HATPase_c"/>
    <property type="match status" value="1"/>
</dbReference>
<evidence type="ECO:0000256" key="8">
    <source>
        <dbReference type="ARBA" id="ARBA00022741"/>
    </source>
</evidence>
<dbReference type="EC" id="2.7.13.3" evidence="3"/>
<evidence type="ECO:0000256" key="13">
    <source>
        <dbReference type="ARBA" id="ARBA00023136"/>
    </source>
</evidence>
<feature type="domain" description="Histidine kinase" evidence="15">
    <location>
        <begin position="236"/>
        <end position="446"/>
    </location>
</feature>
<comment type="catalytic activity">
    <reaction evidence="1">
        <text>ATP + protein L-histidine = ADP + protein N-phospho-L-histidine.</text>
        <dbReference type="EC" id="2.7.13.3"/>
    </reaction>
</comment>
<evidence type="ECO:0000313" key="20">
    <source>
        <dbReference type="Proteomes" id="UP000321917"/>
    </source>
</evidence>
<dbReference type="RefSeq" id="WP_146799391.1">
    <property type="nucleotide sequence ID" value="NZ_VOLP01000011.1"/>
</dbReference>
<dbReference type="PANTHER" id="PTHR45528">
    <property type="entry name" value="SENSOR HISTIDINE KINASE CPXA"/>
    <property type="match status" value="1"/>
</dbReference>
<comment type="caution">
    <text evidence="18">The sequence shown here is derived from an EMBL/GenBank/DDBJ whole genome shotgun (WGS) entry which is preliminary data.</text>
</comment>
<dbReference type="InterPro" id="IPR036097">
    <property type="entry name" value="HisK_dim/P_sf"/>
</dbReference>
<dbReference type="InterPro" id="IPR003661">
    <property type="entry name" value="HisK_dim/P_dom"/>
</dbReference>
<dbReference type="CDD" id="cd00082">
    <property type="entry name" value="HisKA"/>
    <property type="match status" value="1"/>
</dbReference>
<dbReference type="Gene3D" id="6.10.340.10">
    <property type="match status" value="1"/>
</dbReference>
<keyword evidence="4" id="KW-1003">Cell membrane</keyword>
<dbReference type="GO" id="GO:0000155">
    <property type="term" value="F:phosphorelay sensor kinase activity"/>
    <property type="evidence" value="ECO:0007669"/>
    <property type="project" value="InterPro"/>
</dbReference>
<evidence type="ECO:0000256" key="5">
    <source>
        <dbReference type="ARBA" id="ARBA00022553"/>
    </source>
</evidence>
<dbReference type="InterPro" id="IPR005467">
    <property type="entry name" value="His_kinase_dom"/>
</dbReference>
<dbReference type="PROSITE" id="PS50885">
    <property type="entry name" value="HAMP"/>
    <property type="match status" value="1"/>
</dbReference>
<dbReference type="GO" id="GO:0005524">
    <property type="term" value="F:ATP binding"/>
    <property type="evidence" value="ECO:0007669"/>
    <property type="project" value="UniProtKB-KW"/>
</dbReference>
<evidence type="ECO:0000256" key="10">
    <source>
        <dbReference type="ARBA" id="ARBA00022840"/>
    </source>
</evidence>
<keyword evidence="19" id="KW-1185">Reference proteome</keyword>
<dbReference type="SUPFAM" id="SSF158472">
    <property type="entry name" value="HAMP domain-like"/>
    <property type="match status" value="1"/>
</dbReference>
<dbReference type="Pfam" id="PF00672">
    <property type="entry name" value="HAMP"/>
    <property type="match status" value="1"/>
</dbReference>
<evidence type="ECO:0000256" key="7">
    <source>
        <dbReference type="ARBA" id="ARBA00022692"/>
    </source>
</evidence>
<feature type="transmembrane region" description="Helical" evidence="14">
    <location>
        <begin position="6"/>
        <end position="27"/>
    </location>
</feature>
<dbReference type="SMART" id="SM00304">
    <property type="entry name" value="HAMP"/>
    <property type="match status" value="1"/>
</dbReference>
<dbReference type="InterPro" id="IPR003594">
    <property type="entry name" value="HATPase_dom"/>
</dbReference>
<dbReference type="AlphaFoldDB" id="A0A5C6QK72"/>
<keyword evidence="5" id="KW-0597">Phosphoprotein</keyword>
<name>A0A5C6QK72_9GAMM</name>
<dbReference type="GO" id="GO:0005886">
    <property type="term" value="C:plasma membrane"/>
    <property type="evidence" value="ECO:0007669"/>
    <property type="project" value="UniProtKB-SubCell"/>
</dbReference>
<dbReference type="Proteomes" id="UP000321525">
    <property type="component" value="Unassembled WGS sequence"/>
</dbReference>
<dbReference type="InterPro" id="IPR004358">
    <property type="entry name" value="Sig_transdc_His_kin-like_C"/>
</dbReference>
<evidence type="ECO:0000256" key="11">
    <source>
        <dbReference type="ARBA" id="ARBA00022989"/>
    </source>
</evidence>
<dbReference type="OrthoDB" id="9804645at2"/>
<evidence type="ECO:0000313" key="18">
    <source>
        <dbReference type="EMBL" id="TWX68992.1"/>
    </source>
</evidence>
<dbReference type="InterPro" id="IPR003660">
    <property type="entry name" value="HAMP_dom"/>
</dbReference>
<dbReference type="InterPro" id="IPR050398">
    <property type="entry name" value="HssS/ArlS-like"/>
</dbReference>
<dbReference type="Pfam" id="PF02518">
    <property type="entry name" value="HATPase_c"/>
    <property type="match status" value="1"/>
</dbReference>
<sequence>MTNKLFLKLCLIIALSLVIVFYLLNLLTSKTEEGMSYLSSTDKQTLNSWGKQAEKLYLSGNKKSLDNWLEIKQKQEDTWMVVAAFDIENIAGATLKSEYYKGYNLGRNVNWKIHLYFDLNPVMQMPFSDKNTSLLVYLPNRMRPGFYWQYTQITLQIIVPAILLIFLSYLLYRYIMTPLLKLKVATREFSKGKFNVSAKKLMGNRNDEFSDLAFTFDQMAARIGEQFASQKQLIADLSHELRTPLTRLDIALDKENSLPTPSENIKRIDRESKQIRKLVEDTLTLAWLENEQPKLQQESLELVDLLDVLIEDAKFEFPNKSIISHFPNTAIVENSSHRAAGQALENVLRNALRYTPVGKTISLFVSEQENEFKIKIIDQGPGVPEKLLNTIFKPFFRVDSSRSADSESFGLGLALAERQLAAIRGSITASNGKNGGLCMLICLPKN</sequence>
<reference evidence="18 20" key="1">
    <citation type="submission" date="2019-07" db="EMBL/GenBank/DDBJ databases">
        <title>Genomes of sea-ice associated Colwellia species.</title>
        <authorList>
            <person name="Bowman J.P."/>
        </authorList>
    </citation>
    <scope>NUCLEOTIDE SEQUENCE [LARGE SCALE GENOMIC DNA]</scope>
    <source>
        <strain evidence="17 19">ACAM 607</strain>
        <strain evidence="18 20">IC036</strain>
    </source>
</reference>
<keyword evidence="8" id="KW-0547">Nucleotide-binding</keyword>
<evidence type="ECO:0000256" key="3">
    <source>
        <dbReference type="ARBA" id="ARBA00012438"/>
    </source>
</evidence>
<dbReference type="Gene3D" id="3.30.450.170">
    <property type="entry name" value="Two-component histidine kinase, sensor domain"/>
    <property type="match status" value="1"/>
</dbReference>
<evidence type="ECO:0000256" key="1">
    <source>
        <dbReference type="ARBA" id="ARBA00000085"/>
    </source>
</evidence>
<keyword evidence="7 14" id="KW-0812">Transmembrane</keyword>
<organism evidence="18 20">
    <name type="scientific">Colwellia hornerae</name>
    <dbReference type="NCBI Taxonomy" id="89402"/>
    <lineage>
        <taxon>Bacteria</taxon>
        <taxon>Pseudomonadati</taxon>
        <taxon>Pseudomonadota</taxon>
        <taxon>Gammaproteobacteria</taxon>
        <taxon>Alteromonadales</taxon>
        <taxon>Colwelliaceae</taxon>
        <taxon>Colwellia</taxon>
    </lineage>
</organism>
<dbReference type="InterPro" id="IPR031930">
    <property type="entry name" value="HK_sensor"/>
</dbReference>
<dbReference type="Pfam" id="PF00512">
    <property type="entry name" value="HisKA"/>
    <property type="match status" value="1"/>
</dbReference>
<gene>
    <name evidence="17" type="ORF">ESZ26_08895</name>
    <name evidence="18" type="ORF">ESZ27_06535</name>
</gene>
<dbReference type="Pfam" id="PF16750">
    <property type="entry name" value="HK_sensor"/>
    <property type="match status" value="1"/>
</dbReference>
<evidence type="ECO:0000259" key="16">
    <source>
        <dbReference type="PROSITE" id="PS50885"/>
    </source>
</evidence>
<evidence type="ECO:0000256" key="14">
    <source>
        <dbReference type="SAM" id="Phobius"/>
    </source>
</evidence>
<dbReference type="PANTHER" id="PTHR45528:SF1">
    <property type="entry name" value="SENSOR HISTIDINE KINASE CPXA"/>
    <property type="match status" value="1"/>
</dbReference>
<dbReference type="SUPFAM" id="SSF55874">
    <property type="entry name" value="ATPase domain of HSP90 chaperone/DNA topoisomerase II/histidine kinase"/>
    <property type="match status" value="1"/>
</dbReference>
<evidence type="ECO:0000256" key="12">
    <source>
        <dbReference type="ARBA" id="ARBA00023012"/>
    </source>
</evidence>
<evidence type="ECO:0000256" key="2">
    <source>
        <dbReference type="ARBA" id="ARBA00004651"/>
    </source>
</evidence>
<proteinExistence type="predicted"/>
<evidence type="ECO:0000313" key="19">
    <source>
        <dbReference type="Proteomes" id="UP000321525"/>
    </source>
</evidence>
<dbReference type="InterPro" id="IPR038428">
    <property type="entry name" value="HK_sensor_dom_sf"/>
</dbReference>
<dbReference type="EMBL" id="VOLR01000010">
    <property type="protein sequence ID" value="TWX60215.1"/>
    <property type="molecule type" value="Genomic_DNA"/>
</dbReference>
<dbReference type="Gene3D" id="3.30.565.10">
    <property type="entry name" value="Histidine kinase-like ATPase, C-terminal domain"/>
    <property type="match status" value="1"/>
</dbReference>
<keyword evidence="10" id="KW-0067">ATP-binding</keyword>
<keyword evidence="12" id="KW-0902">Two-component regulatory system</keyword>
<dbReference type="Proteomes" id="UP000321917">
    <property type="component" value="Unassembled WGS sequence"/>
</dbReference>
<dbReference type="PROSITE" id="PS50109">
    <property type="entry name" value="HIS_KIN"/>
    <property type="match status" value="1"/>
</dbReference>
<feature type="domain" description="HAMP" evidence="16">
    <location>
        <begin position="173"/>
        <end position="228"/>
    </location>
</feature>
<evidence type="ECO:0000256" key="9">
    <source>
        <dbReference type="ARBA" id="ARBA00022777"/>
    </source>
</evidence>
<evidence type="ECO:0000259" key="15">
    <source>
        <dbReference type="PROSITE" id="PS50109"/>
    </source>
</evidence>
<dbReference type="SMART" id="SM00388">
    <property type="entry name" value="HisKA"/>
    <property type="match status" value="1"/>
</dbReference>
<keyword evidence="11 14" id="KW-1133">Transmembrane helix</keyword>
<dbReference type="CDD" id="cd06225">
    <property type="entry name" value="HAMP"/>
    <property type="match status" value="1"/>
</dbReference>
<accession>A0A5C6QK72</accession>
<keyword evidence="13 14" id="KW-0472">Membrane</keyword>
<evidence type="ECO:0000256" key="4">
    <source>
        <dbReference type="ARBA" id="ARBA00022475"/>
    </source>
</evidence>
<evidence type="ECO:0000256" key="6">
    <source>
        <dbReference type="ARBA" id="ARBA00022679"/>
    </source>
</evidence>
<dbReference type="EMBL" id="VOLQ01000009">
    <property type="protein sequence ID" value="TWX68992.1"/>
    <property type="molecule type" value="Genomic_DNA"/>
</dbReference>
<protein>
    <recommendedName>
        <fullName evidence="3">histidine kinase</fullName>
        <ecNumber evidence="3">2.7.13.3</ecNumber>
    </recommendedName>
</protein>
<keyword evidence="9" id="KW-0418">Kinase</keyword>
<dbReference type="Gene3D" id="1.10.287.130">
    <property type="match status" value="1"/>
</dbReference>
<comment type="subcellular location">
    <subcellularLocation>
        <location evidence="2">Cell membrane</location>
        <topology evidence="2">Multi-pass membrane protein</topology>
    </subcellularLocation>
</comment>
<dbReference type="PRINTS" id="PR00344">
    <property type="entry name" value="BCTRLSENSOR"/>
</dbReference>
<evidence type="ECO:0000313" key="17">
    <source>
        <dbReference type="EMBL" id="TWX60215.1"/>
    </source>
</evidence>